<evidence type="ECO:0000256" key="4">
    <source>
        <dbReference type="SAM" id="MobiDB-lite"/>
    </source>
</evidence>
<feature type="domain" description="DNA2/NAM7 helicase helicase" evidence="5">
    <location>
        <begin position="693"/>
        <end position="768"/>
    </location>
</feature>
<feature type="domain" description="DNA2/NAM7 helicase helicase" evidence="5">
    <location>
        <begin position="584"/>
        <end position="652"/>
    </location>
</feature>
<keyword evidence="2" id="KW-0963">Cytoplasm</keyword>
<dbReference type="Pfam" id="PF13086">
    <property type="entry name" value="AAA_11"/>
    <property type="match status" value="2"/>
</dbReference>
<dbReference type="PANTHER" id="PTHR45418">
    <property type="entry name" value="CANCER/TESTIS ANTIGEN 55"/>
    <property type="match status" value="1"/>
</dbReference>
<feature type="region of interest" description="Disordered" evidence="4">
    <location>
        <begin position="90"/>
        <end position="118"/>
    </location>
</feature>
<comment type="subcellular location">
    <subcellularLocation>
        <location evidence="1">Cytoplasm</location>
    </subcellularLocation>
</comment>
<accession>A0ABQ8JZ29</accession>
<evidence type="ECO:0000313" key="7">
    <source>
        <dbReference type="EMBL" id="KAH9829555.1"/>
    </source>
</evidence>
<protein>
    <submittedName>
        <fullName evidence="7">P-loop containing nucleoside triphosphate hydrolase protein</fullName>
    </submittedName>
</protein>
<dbReference type="InterPro" id="IPR026122">
    <property type="entry name" value="MOV-10/SDE3_DEXXQ/H-box"/>
</dbReference>
<gene>
    <name evidence="7" type="ORF">C8Q71DRAFT_400680</name>
</gene>
<keyword evidence="8" id="KW-1185">Reference proteome</keyword>
<dbReference type="CDD" id="cd18808">
    <property type="entry name" value="SF1_C_Upf1"/>
    <property type="match status" value="1"/>
</dbReference>
<dbReference type="CDD" id="cd18038">
    <property type="entry name" value="DEXXQc_Helz-like"/>
    <property type="match status" value="1"/>
</dbReference>
<feature type="compositionally biased region" description="Acidic residues" evidence="4">
    <location>
        <begin position="1062"/>
        <end position="1073"/>
    </location>
</feature>
<dbReference type="RefSeq" id="XP_047773011.1">
    <property type="nucleotide sequence ID" value="XM_047918326.1"/>
</dbReference>
<evidence type="ECO:0000313" key="8">
    <source>
        <dbReference type="Proteomes" id="UP000814176"/>
    </source>
</evidence>
<organism evidence="7 8">
    <name type="scientific">Rhodofomes roseus</name>
    <dbReference type="NCBI Taxonomy" id="34475"/>
    <lineage>
        <taxon>Eukaryota</taxon>
        <taxon>Fungi</taxon>
        <taxon>Dikarya</taxon>
        <taxon>Basidiomycota</taxon>
        <taxon>Agaricomycotina</taxon>
        <taxon>Agaricomycetes</taxon>
        <taxon>Polyporales</taxon>
        <taxon>Rhodofomes</taxon>
    </lineage>
</organism>
<name>A0ABQ8JZ29_9APHY</name>
<dbReference type="PANTHER" id="PTHR45418:SF1">
    <property type="entry name" value="CANCER_TESTIS ANTIGEN 55"/>
    <property type="match status" value="1"/>
</dbReference>
<dbReference type="Gene3D" id="3.40.50.300">
    <property type="entry name" value="P-loop containing nucleotide triphosphate hydrolases"/>
    <property type="match status" value="2"/>
</dbReference>
<keyword evidence="7" id="KW-0378">Hydrolase</keyword>
<evidence type="ECO:0000256" key="3">
    <source>
        <dbReference type="ARBA" id="ARBA00023158"/>
    </source>
</evidence>
<dbReference type="InterPro" id="IPR047187">
    <property type="entry name" value="SF1_C_Upf1"/>
</dbReference>
<evidence type="ECO:0000259" key="6">
    <source>
        <dbReference type="Pfam" id="PF13087"/>
    </source>
</evidence>
<reference evidence="7 8" key="1">
    <citation type="journal article" date="2021" name="Environ. Microbiol.">
        <title>Gene family expansions and transcriptome signatures uncover fungal adaptations to wood decay.</title>
        <authorList>
            <person name="Hage H."/>
            <person name="Miyauchi S."/>
            <person name="Viragh M."/>
            <person name="Drula E."/>
            <person name="Min B."/>
            <person name="Chaduli D."/>
            <person name="Navarro D."/>
            <person name="Favel A."/>
            <person name="Norest M."/>
            <person name="Lesage-Meessen L."/>
            <person name="Balint B."/>
            <person name="Merenyi Z."/>
            <person name="de Eugenio L."/>
            <person name="Morin E."/>
            <person name="Martinez A.T."/>
            <person name="Baldrian P."/>
            <person name="Stursova M."/>
            <person name="Martinez M.J."/>
            <person name="Novotny C."/>
            <person name="Magnuson J.K."/>
            <person name="Spatafora J.W."/>
            <person name="Maurice S."/>
            <person name="Pangilinan J."/>
            <person name="Andreopoulos W."/>
            <person name="LaButti K."/>
            <person name="Hundley H."/>
            <person name="Na H."/>
            <person name="Kuo A."/>
            <person name="Barry K."/>
            <person name="Lipzen A."/>
            <person name="Henrissat B."/>
            <person name="Riley R."/>
            <person name="Ahrendt S."/>
            <person name="Nagy L.G."/>
            <person name="Grigoriev I.V."/>
            <person name="Martin F."/>
            <person name="Rosso M.N."/>
        </authorList>
    </citation>
    <scope>NUCLEOTIDE SEQUENCE [LARGE SCALE GENOMIC DNA]</scope>
    <source>
        <strain evidence="7 8">CIRM-BRFM 1785</strain>
    </source>
</reference>
<proteinExistence type="predicted"/>
<evidence type="ECO:0000259" key="5">
    <source>
        <dbReference type="Pfam" id="PF13086"/>
    </source>
</evidence>
<evidence type="ECO:0000256" key="2">
    <source>
        <dbReference type="ARBA" id="ARBA00022490"/>
    </source>
</evidence>
<feature type="domain" description="DNA2/NAM7 helicase-like C-terminal" evidence="6">
    <location>
        <begin position="800"/>
        <end position="989"/>
    </location>
</feature>
<dbReference type="InterPro" id="IPR027417">
    <property type="entry name" value="P-loop_NTPase"/>
</dbReference>
<dbReference type="Pfam" id="PF13087">
    <property type="entry name" value="AAA_12"/>
    <property type="match status" value="1"/>
</dbReference>
<dbReference type="GeneID" id="71999058"/>
<dbReference type="InterPro" id="IPR041677">
    <property type="entry name" value="DNA2/NAM7_AAA_11"/>
</dbReference>
<sequence>MGYSAWIPMSPGAGMGPNTARRARQCRVHSDSAQSNPGSADPDPAATPSSVPALSTIGVMCSCGEFIRLPNNQYRERHLQGRRHLDGLQRMRHSQGPSQASEPGPAPAPTTDERGRRAHIPSTTVRCDICSILLDDMPAYEAHKQGDAHRRALTELAFASASATSSSTAAYIRCPVCERDLPAARWEAHVARDAYHRWREQYADVTAQVRSAEMNRNGVSVTGEAGGIDFGTLEADAVQGTSVEHTVEVTVSNDEPGSLITLQSARFTSSYRDRPGGSSFSALLRGASRFVNYGKPRMVVVTFHASYAGRFDDTLELEFHDVRRRERFLLLRRVLAVVGPAADYALLASIARGSYHRPLFVPHEPTPHAVPTRRPPTWSKVRWAVKLPEFPVPKALMRVLNTMDGRGSVEQIRGRLLPSVLNMGTYGKFFSTLLHSEEWQQSVNLSRSNLFDAPITAVGSRYKLPIPGLIEGKPTLRVGDTILVCKSDGSNTWHEAVIHQVNLVDVILRINPQFKLFPGRRAGKIDVKFQLNRMPWRRRQHAVLLDNNQARILFPTPEHTEDLRRPTAEDIDALSFDDATLIDNYEQKEVVAAIVNAPPGSVPFVVFGPPGTGKTVTLVEAALQILINNPNARLLLCAPTNEAADLIASKLMILGPSQLFRLNALWRPMKGGLQMMLKDFCLINGNKVYAIPEVEILKKVRAVVTTCVSAGVPNGLGIERGWFTHVFVDEAGQCMEPDIMVPLKLLADAETNIVLAGDIKQLGPVIHSSIGRELGLGYPYMERLLKIPVYDLNLYGGITITKLVKHFRSHPAIIGISNRLFYANELQPLGDKAITHSMLRSTCLDGLNPQFPVVFHAISGTDEQEAGSPSYFNKAEASLVARYCEELVADLKVPLSAKDIGVISPYSAQCSKIRALLGRRSTQLEGVKVGTTEEFQGQERRVIIISTVRSNPAHALRDVRHRLGFVGDPQRFNVAITRARALLIVVGDPNILALDPVWKEFLAYVKRNRGWRGVDVSFGDGSDSDEGISAQTAAQQDVQELIQRLRSLTMENADRWRVPEPDSSDSEPDDEAYDDRPADLEE</sequence>
<dbReference type="InterPro" id="IPR041679">
    <property type="entry name" value="DNA2/NAM7-like_C"/>
</dbReference>
<keyword evidence="3" id="KW-0943">RNA-mediated gene silencing</keyword>
<dbReference type="Proteomes" id="UP000814176">
    <property type="component" value="Unassembled WGS sequence"/>
</dbReference>
<feature type="region of interest" description="Disordered" evidence="4">
    <location>
        <begin position="1053"/>
        <end position="1082"/>
    </location>
</feature>
<dbReference type="SUPFAM" id="SSF52540">
    <property type="entry name" value="P-loop containing nucleoside triphosphate hydrolases"/>
    <property type="match status" value="1"/>
</dbReference>
<evidence type="ECO:0000256" key="1">
    <source>
        <dbReference type="ARBA" id="ARBA00004496"/>
    </source>
</evidence>
<comment type="caution">
    <text evidence="7">The sequence shown here is derived from an EMBL/GenBank/DDBJ whole genome shotgun (WGS) entry which is preliminary data.</text>
</comment>
<dbReference type="EMBL" id="JADCUA010000037">
    <property type="protein sequence ID" value="KAH9829555.1"/>
    <property type="molecule type" value="Genomic_DNA"/>
</dbReference>
<feature type="region of interest" description="Disordered" evidence="4">
    <location>
        <begin position="1"/>
        <end position="51"/>
    </location>
</feature>
<dbReference type="GO" id="GO:0016787">
    <property type="term" value="F:hydrolase activity"/>
    <property type="evidence" value="ECO:0007669"/>
    <property type="project" value="UniProtKB-KW"/>
</dbReference>